<keyword evidence="4" id="KW-1185">Reference proteome</keyword>
<name>A0A1N7S922_9BURK</name>
<dbReference type="SUPFAM" id="SSF56300">
    <property type="entry name" value="Metallo-dependent phosphatases"/>
    <property type="match status" value="1"/>
</dbReference>
<dbReference type="InterPro" id="IPR004843">
    <property type="entry name" value="Calcineurin-like_PHP"/>
</dbReference>
<dbReference type="PANTHER" id="PTHR43143">
    <property type="entry name" value="METALLOPHOSPHOESTERASE, CALCINEURIN SUPERFAMILY"/>
    <property type="match status" value="1"/>
</dbReference>
<feature type="domain" description="Calcineurin-like phosphoesterase" evidence="2">
    <location>
        <begin position="135"/>
        <end position="320"/>
    </location>
</feature>
<dbReference type="Gene3D" id="3.60.21.10">
    <property type="match status" value="1"/>
</dbReference>
<evidence type="ECO:0000313" key="3">
    <source>
        <dbReference type="EMBL" id="SIT43823.1"/>
    </source>
</evidence>
<gene>
    <name evidence="3" type="ORF">BN2475_450080</name>
</gene>
<evidence type="ECO:0000256" key="1">
    <source>
        <dbReference type="SAM" id="MobiDB-lite"/>
    </source>
</evidence>
<reference evidence="3 4" key="1">
    <citation type="submission" date="2016-12" db="EMBL/GenBank/DDBJ databases">
        <authorList>
            <person name="Song W.-J."/>
            <person name="Kurnit D.M."/>
        </authorList>
    </citation>
    <scope>NUCLEOTIDE SEQUENCE [LARGE SCALE GENOMIC DNA]</scope>
    <source>
        <strain evidence="3 4">STM7296</strain>
    </source>
</reference>
<sequence length="453" mass="50593">MPKKRSDQSSAARSNTRDRVLAAPVFSQPQPTPDPQTFVVRHASDAAAYKVIDELNREHKLKALPFPAPRGDAEPRLTFAQVINDNQTLLEQISANQQIVFHATGDCGSTKGPQTQNEVSDKMVSDFDETDPAEVPQFNFLLGDIVYSFGESQYYYDQFYEPYRDYHAPILAVAGNHDGMISPLQHEKSLQAFLRNFCTDCFQVSPDAGHLSRTAQIQPGVFFTFEAPFVRIIALYSNTLEDPGVIANGDIGHSQLKFLKAALKRVKKENYRGALLFAHHHPPYVARGRHGWSVEMQQQIDAICTEVGVWPHADLAGHAHNYQRFTRTRPDGTQIPYIVCGNGGHAVQRLTTNGQPPLRAPQLIQAASKHTDAVVFENYDDQNYGYLRIIANPTQLRIEYHPAVDGPHTKAPDDQVTVDLATRKLSHFVARDSGVPALAARIREFAQGMDRQN</sequence>
<proteinExistence type="predicted"/>
<dbReference type="InterPro" id="IPR051918">
    <property type="entry name" value="STPP_CPPED1"/>
</dbReference>
<dbReference type="Pfam" id="PF00149">
    <property type="entry name" value="Metallophos"/>
    <property type="match status" value="1"/>
</dbReference>
<feature type="region of interest" description="Disordered" evidence="1">
    <location>
        <begin position="1"/>
        <end position="35"/>
    </location>
</feature>
<organism evidence="3 4">
    <name type="scientific">Paraburkholderia ribeironis</name>
    <dbReference type="NCBI Taxonomy" id="1247936"/>
    <lineage>
        <taxon>Bacteria</taxon>
        <taxon>Pseudomonadati</taxon>
        <taxon>Pseudomonadota</taxon>
        <taxon>Betaproteobacteria</taxon>
        <taxon>Burkholderiales</taxon>
        <taxon>Burkholderiaceae</taxon>
        <taxon>Paraburkholderia</taxon>
    </lineage>
</organism>
<dbReference type="STRING" id="1247936.BN2475_450080"/>
<protein>
    <submittedName>
        <fullName evidence="3">Metallophosphoesterase</fullName>
    </submittedName>
</protein>
<dbReference type="GO" id="GO:0016787">
    <property type="term" value="F:hydrolase activity"/>
    <property type="evidence" value="ECO:0007669"/>
    <property type="project" value="InterPro"/>
</dbReference>
<dbReference type="RefSeq" id="WP_094781268.1">
    <property type="nucleotide sequence ID" value="NZ_CYGX02000045.1"/>
</dbReference>
<evidence type="ECO:0000313" key="4">
    <source>
        <dbReference type="Proteomes" id="UP000187012"/>
    </source>
</evidence>
<dbReference type="AlphaFoldDB" id="A0A1N7S922"/>
<dbReference type="PANTHER" id="PTHR43143:SF1">
    <property type="entry name" value="SERINE_THREONINE-PROTEIN PHOSPHATASE CPPED1"/>
    <property type="match status" value="1"/>
</dbReference>
<evidence type="ECO:0000259" key="2">
    <source>
        <dbReference type="Pfam" id="PF00149"/>
    </source>
</evidence>
<dbReference type="EMBL" id="CYGX02000045">
    <property type="protein sequence ID" value="SIT43823.1"/>
    <property type="molecule type" value="Genomic_DNA"/>
</dbReference>
<dbReference type="Proteomes" id="UP000187012">
    <property type="component" value="Unassembled WGS sequence"/>
</dbReference>
<accession>A0A1N7S922</accession>
<dbReference type="OrthoDB" id="9804511at2"/>
<dbReference type="InterPro" id="IPR029052">
    <property type="entry name" value="Metallo-depent_PP-like"/>
</dbReference>